<dbReference type="InterPro" id="IPR051448">
    <property type="entry name" value="CdaR-like_regulators"/>
</dbReference>
<reference evidence="3" key="1">
    <citation type="submission" date="2017-02" db="EMBL/GenBank/DDBJ databases">
        <authorList>
            <person name="Regsiter A."/>
            <person name="William W."/>
        </authorList>
    </citation>
    <scope>NUCLEOTIDE SEQUENCE</scope>
    <source>
        <strain evidence="3">BdmA 4</strain>
    </source>
</reference>
<dbReference type="Pfam" id="PF07905">
    <property type="entry name" value="PucR"/>
    <property type="match status" value="1"/>
</dbReference>
<feature type="domain" description="PucR C-terminal helix-turn-helix" evidence="2">
    <location>
        <begin position="320"/>
        <end position="377"/>
    </location>
</feature>
<feature type="domain" description="Purine catabolism PurC-like" evidence="1">
    <location>
        <begin position="7"/>
        <end position="131"/>
    </location>
</feature>
<accession>A0A3P3XQB4</accession>
<dbReference type="EMBL" id="FWDO01000004">
    <property type="protein sequence ID" value="SLM18424.1"/>
    <property type="molecule type" value="Genomic_DNA"/>
</dbReference>
<dbReference type="AlphaFoldDB" id="A0A3P3XQB4"/>
<name>A0A3P3XQB4_9SPIR</name>
<sequence>MAVTVRQIMKSEIMGKARIVAGESGLDRVIRRVSFIDSPFTAEVLNEPGILMPGDFFISSFFVVKDNPDQMMEMLKLLLASESSGLCVISKLFSELPQVLIRFADEHNYPIVFINQDYPYGDMIRDILMLIVQDKEGMLIEMKLNDIVGLGKDEDKKVEEKMLKINNHFAKYVVAVYCRSFDLEDITTLVFLKNRINVIKEWLCVKFRDNILIILTFGRSDQDNINTKLKYVFNQLKQVSKRYMAGISTVGDLGKANRVIMEAMIASELKPRHDQDTVCYRDIGSYKFLLPLKDQPELLEFHDEIILPILEYDEKYKQNLMKTAVCFVDNDGDFSKTAEKMYLHENSVRYRLNKIMEILNFQDKNMAFYEQLFIAVKLHRILKGFEGDQTV</sequence>
<dbReference type="InterPro" id="IPR012914">
    <property type="entry name" value="PucR_dom"/>
</dbReference>
<dbReference type="PANTHER" id="PTHR33744:SF1">
    <property type="entry name" value="DNA-BINDING TRANSCRIPTIONAL ACTIVATOR ADER"/>
    <property type="match status" value="1"/>
</dbReference>
<evidence type="ECO:0000259" key="1">
    <source>
        <dbReference type="Pfam" id="PF07905"/>
    </source>
</evidence>
<dbReference type="InterPro" id="IPR025736">
    <property type="entry name" value="PucR_C-HTH_dom"/>
</dbReference>
<organism evidence="3">
    <name type="scientific">uncultured spirochete</name>
    <dbReference type="NCBI Taxonomy" id="156406"/>
    <lineage>
        <taxon>Bacteria</taxon>
        <taxon>Pseudomonadati</taxon>
        <taxon>Spirochaetota</taxon>
        <taxon>Spirochaetia</taxon>
        <taxon>Spirochaetales</taxon>
        <taxon>environmental samples</taxon>
    </lineage>
</organism>
<evidence type="ECO:0000259" key="2">
    <source>
        <dbReference type="Pfam" id="PF13556"/>
    </source>
</evidence>
<protein>
    <submittedName>
        <fullName evidence="3">Putative Transcriptional regulator, PucR family</fullName>
    </submittedName>
</protein>
<evidence type="ECO:0000313" key="3">
    <source>
        <dbReference type="EMBL" id="SLM18424.1"/>
    </source>
</evidence>
<proteinExistence type="predicted"/>
<dbReference type="PANTHER" id="PTHR33744">
    <property type="entry name" value="CARBOHYDRATE DIACID REGULATOR"/>
    <property type="match status" value="1"/>
</dbReference>
<dbReference type="Pfam" id="PF13556">
    <property type="entry name" value="HTH_30"/>
    <property type="match status" value="1"/>
</dbReference>
<gene>
    <name evidence="3" type="ORF">SPIRO4BDMA_40996</name>
</gene>
<dbReference type="Gene3D" id="1.10.10.2840">
    <property type="entry name" value="PucR C-terminal helix-turn-helix domain"/>
    <property type="match status" value="1"/>
</dbReference>
<dbReference type="InterPro" id="IPR042070">
    <property type="entry name" value="PucR_C-HTH_sf"/>
</dbReference>